<dbReference type="Proteomes" id="UP000215005">
    <property type="component" value="Chromosome"/>
</dbReference>
<keyword evidence="2" id="KW-0472">Membrane</keyword>
<feature type="transmembrane region" description="Helical" evidence="2">
    <location>
        <begin position="14"/>
        <end position="36"/>
    </location>
</feature>
<feature type="region of interest" description="Disordered" evidence="1">
    <location>
        <begin position="83"/>
        <end position="105"/>
    </location>
</feature>
<accession>A0A223SDD0</accession>
<organism evidence="3 4">
    <name type="scientific">Nocardiopsis gilva YIM 90087</name>
    <dbReference type="NCBI Taxonomy" id="1235441"/>
    <lineage>
        <taxon>Bacteria</taxon>
        <taxon>Bacillati</taxon>
        <taxon>Actinomycetota</taxon>
        <taxon>Actinomycetes</taxon>
        <taxon>Streptosporangiales</taxon>
        <taxon>Nocardiopsidaceae</taxon>
        <taxon>Nocardiopsis</taxon>
    </lineage>
</organism>
<evidence type="ECO:0000313" key="4">
    <source>
        <dbReference type="Proteomes" id="UP000215005"/>
    </source>
</evidence>
<dbReference type="AlphaFoldDB" id="A0A223SDD0"/>
<evidence type="ECO:0008006" key="5">
    <source>
        <dbReference type="Google" id="ProtNLM"/>
    </source>
</evidence>
<evidence type="ECO:0000256" key="1">
    <source>
        <dbReference type="SAM" id="MobiDB-lite"/>
    </source>
</evidence>
<proteinExistence type="predicted"/>
<evidence type="ECO:0000256" key="2">
    <source>
        <dbReference type="SAM" id="Phobius"/>
    </source>
</evidence>
<dbReference type="KEGG" id="ngv:CDO52_08480"/>
<keyword evidence="2" id="KW-0812">Transmembrane</keyword>
<gene>
    <name evidence="3" type="ORF">CDO52_08480</name>
</gene>
<dbReference type="EMBL" id="CP022753">
    <property type="protein sequence ID" value="ASU86115.1"/>
    <property type="molecule type" value="Genomic_DNA"/>
</dbReference>
<reference evidence="3 4" key="1">
    <citation type="submission" date="2017-08" db="EMBL/GenBank/DDBJ databases">
        <title>The complete genome sequence of Nocardiopsis gilva YIM 90087.</title>
        <authorList>
            <person name="Yin M."/>
            <person name="Tang S."/>
        </authorList>
    </citation>
    <scope>NUCLEOTIDE SEQUENCE [LARGE SCALE GENOMIC DNA]</scope>
    <source>
        <strain evidence="3 4">YIM 90087</strain>
    </source>
</reference>
<keyword evidence="4" id="KW-1185">Reference proteome</keyword>
<keyword evidence="2" id="KW-1133">Transmembrane helix</keyword>
<protein>
    <recommendedName>
        <fullName evidence="5">SHOCT domain-containing protein</fullName>
    </recommendedName>
</protein>
<evidence type="ECO:0000313" key="3">
    <source>
        <dbReference type="EMBL" id="ASU86115.1"/>
    </source>
</evidence>
<sequence length="105" mass="11444">MPNMPHWGGGPPPFFPAIGAAVFFLLFLLALAAFLFMARRGGGRPPWARSAPEPPETDAKRTLADRFARGDLTVEEFMERASVLNWTPGTDTTDGDGKNGRNGKR</sequence>
<dbReference type="OrthoDB" id="3748887at2"/>
<name>A0A223SDD0_9ACTN</name>